<dbReference type="EMBL" id="JAHYIQ010000004">
    <property type="protein sequence ID" value="KAK1132682.1"/>
    <property type="molecule type" value="Genomic_DNA"/>
</dbReference>
<accession>A0AA40G7S2</accession>
<protein>
    <submittedName>
        <fullName evidence="2">Uncharacterized protein</fullName>
    </submittedName>
</protein>
<feature type="non-terminal residue" evidence="2">
    <location>
        <position position="66"/>
    </location>
</feature>
<dbReference type="Proteomes" id="UP001177670">
    <property type="component" value="Unassembled WGS sequence"/>
</dbReference>
<evidence type="ECO:0000313" key="3">
    <source>
        <dbReference type="Proteomes" id="UP001177670"/>
    </source>
</evidence>
<keyword evidence="3" id="KW-1185">Reference proteome</keyword>
<dbReference type="AlphaFoldDB" id="A0AA40G7S2"/>
<organism evidence="2 3">
    <name type="scientific">Melipona bicolor</name>
    <dbReference type="NCBI Taxonomy" id="60889"/>
    <lineage>
        <taxon>Eukaryota</taxon>
        <taxon>Metazoa</taxon>
        <taxon>Ecdysozoa</taxon>
        <taxon>Arthropoda</taxon>
        <taxon>Hexapoda</taxon>
        <taxon>Insecta</taxon>
        <taxon>Pterygota</taxon>
        <taxon>Neoptera</taxon>
        <taxon>Endopterygota</taxon>
        <taxon>Hymenoptera</taxon>
        <taxon>Apocrita</taxon>
        <taxon>Aculeata</taxon>
        <taxon>Apoidea</taxon>
        <taxon>Anthophila</taxon>
        <taxon>Apidae</taxon>
        <taxon>Melipona</taxon>
    </lineage>
</organism>
<feature type="region of interest" description="Disordered" evidence="1">
    <location>
        <begin position="1"/>
        <end position="27"/>
    </location>
</feature>
<gene>
    <name evidence="2" type="ORF">K0M31_014067</name>
</gene>
<proteinExistence type="predicted"/>
<evidence type="ECO:0000256" key="1">
    <source>
        <dbReference type="SAM" id="MobiDB-lite"/>
    </source>
</evidence>
<name>A0AA40G7S2_9HYME</name>
<comment type="caution">
    <text evidence="2">The sequence shown here is derived from an EMBL/GenBank/DDBJ whole genome shotgun (WGS) entry which is preliminary data.</text>
</comment>
<evidence type="ECO:0000313" key="2">
    <source>
        <dbReference type="EMBL" id="KAK1132682.1"/>
    </source>
</evidence>
<reference evidence="2" key="1">
    <citation type="submission" date="2021-10" db="EMBL/GenBank/DDBJ databases">
        <title>Melipona bicolor Genome sequencing and assembly.</title>
        <authorList>
            <person name="Araujo N.S."/>
            <person name="Arias M.C."/>
        </authorList>
    </citation>
    <scope>NUCLEOTIDE SEQUENCE</scope>
    <source>
        <strain evidence="2">USP_2M_L1-L4_2017</strain>
        <tissue evidence="2">Whole body</tissue>
    </source>
</reference>
<sequence length="66" mass="7591">MGSNGRNDGPAQKGKPDKPPENINLRSRGREIATWKFDERRFAFARDERDGVWCVRWRTAGTDTRG</sequence>